<reference evidence="3 4" key="4">
    <citation type="journal article" date="2011" name="BMC Genomics">
        <title>RNA-Seq improves annotation of protein-coding genes in the cucumber genome.</title>
        <authorList>
            <person name="Li Z."/>
            <person name="Zhang Z."/>
            <person name="Yan P."/>
            <person name="Huang S."/>
            <person name="Fei Z."/>
            <person name="Lin K."/>
        </authorList>
    </citation>
    <scope>NUCLEOTIDE SEQUENCE [LARGE SCALE GENOMIC DNA]</scope>
    <source>
        <strain evidence="4">cv. 9930</strain>
    </source>
</reference>
<feature type="compositionally biased region" description="Polar residues" evidence="1">
    <location>
        <begin position="71"/>
        <end position="83"/>
    </location>
</feature>
<dbReference type="STRING" id="3659.A0A0A0KF43"/>
<dbReference type="PANTHER" id="PTHR46325">
    <property type="entry name" value="CRIB DOMAIN-CONTAINING PROTEIN RIC8"/>
    <property type="match status" value="1"/>
</dbReference>
<dbReference type="CDD" id="cd00132">
    <property type="entry name" value="CRIB"/>
    <property type="match status" value="1"/>
</dbReference>
<reference evidence="3 4" key="1">
    <citation type="journal article" date="2009" name="Nat. Genet.">
        <title>The genome of the cucumber, Cucumis sativus L.</title>
        <authorList>
            <person name="Huang S."/>
            <person name="Li R."/>
            <person name="Zhang Z."/>
            <person name="Li L."/>
            <person name="Gu X."/>
            <person name="Fan W."/>
            <person name="Lucas W.J."/>
            <person name="Wang X."/>
            <person name="Xie B."/>
            <person name="Ni P."/>
            <person name="Ren Y."/>
            <person name="Zhu H."/>
            <person name="Li J."/>
            <person name="Lin K."/>
            <person name="Jin W."/>
            <person name="Fei Z."/>
            <person name="Li G."/>
            <person name="Staub J."/>
            <person name="Kilian A."/>
            <person name="van der Vossen E.A."/>
            <person name="Wu Y."/>
            <person name="Guo J."/>
            <person name="He J."/>
            <person name="Jia Z."/>
            <person name="Ren Y."/>
            <person name="Tian G."/>
            <person name="Lu Y."/>
            <person name="Ruan J."/>
            <person name="Qian W."/>
            <person name="Wang M."/>
            <person name="Huang Q."/>
            <person name="Li B."/>
            <person name="Xuan Z."/>
            <person name="Cao J."/>
            <person name="Asan"/>
            <person name="Wu Z."/>
            <person name="Zhang J."/>
            <person name="Cai Q."/>
            <person name="Bai Y."/>
            <person name="Zhao B."/>
            <person name="Han Y."/>
            <person name="Li Y."/>
            <person name="Li X."/>
            <person name="Wang S."/>
            <person name="Shi Q."/>
            <person name="Liu S."/>
            <person name="Cho W.K."/>
            <person name="Kim J.Y."/>
            <person name="Xu Y."/>
            <person name="Heller-Uszynska K."/>
            <person name="Miao H."/>
            <person name="Cheng Z."/>
            <person name="Zhang S."/>
            <person name="Wu J."/>
            <person name="Yang Y."/>
            <person name="Kang H."/>
            <person name="Li M."/>
            <person name="Liang H."/>
            <person name="Ren X."/>
            <person name="Shi Z."/>
            <person name="Wen M."/>
            <person name="Jian M."/>
            <person name="Yang H."/>
            <person name="Zhang G."/>
            <person name="Yang Z."/>
            <person name="Chen R."/>
            <person name="Liu S."/>
            <person name="Li J."/>
            <person name="Ma L."/>
            <person name="Liu H."/>
            <person name="Zhou Y."/>
            <person name="Zhao J."/>
            <person name="Fang X."/>
            <person name="Li G."/>
            <person name="Fang L."/>
            <person name="Li Y."/>
            <person name="Liu D."/>
            <person name="Zheng H."/>
            <person name="Zhang Y."/>
            <person name="Qin N."/>
            <person name="Li Z."/>
            <person name="Yang G."/>
            <person name="Yang S."/>
            <person name="Bolund L."/>
            <person name="Kristiansen K."/>
            <person name="Zheng H."/>
            <person name="Li S."/>
            <person name="Zhang X."/>
            <person name="Yang H."/>
            <person name="Wang J."/>
            <person name="Sun R."/>
            <person name="Zhang B."/>
            <person name="Jiang S."/>
            <person name="Wang J."/>
            <person name="Du Y."/>
            <person name="Li S."/>
        </authorList>
    </citation>
    <scope>NUCLEOTIDE SEQUENCE [LARGE SCALE GENOMIC DNA]</scope>
    <source>
        <strain evidence="4">cv. 9930</strain>
    </source>
</reference>
<dbReference type="OMA" id="WDGPSIE"/>
<evidence type="ECO:0000313" key="4">
    <source>
        <dbReference type="Proteomes" id="UP000029981"/>
    </source>
</evidence>
<reference evidence="3 4" key="3">
    <citation type="journal article" date="2010" name="BMC Genomics">
        <title>Transcriptome sequencing and comparative analysis of cucumber flowers with different sex types.</title>
        <authorList>
            <person name="Guo S."/>
            <person name="Zheng Y."/>
            <person name="Joung J.G."/>
            <person name="Liu S."/>
            <person name="Zhang Z."/>
            <person name="Crasta O.R."/>
            <person name="Sobral B.W."/>
            <person name="Xu Y."/>
            <person name="Huang S."/>
            <person name="Fei Z."/>
        </authorList>
    </citation>
    <scope>NUCLEOTIDE SEQUENCE [LARGE SCALE GENOMIC DNA]</scope>
    <source>
        <strain evidence="4">cv. 9930</strain>
    </source>
</reference>
<dbReference type="PANTHER" id="PTHR46325:SF20">
    <property type="entry name" value="CRIB DOMAIN-CONTAINING PROTEIN RIC10"/>
    <property type="match status" value="1"/>
</dbReference>
<dbReference type="InterPro" id="IPR000095">
    <property type="entry name" value="CRIB_dom"/>
</dbReference>
<accession>A0A0A0KF43</accession>
<proteinExistence type="predicted"/>
<feature type="compositionally biased region" description="Low complexity" evidence="1">
    <location>
        <begin position="89"/>
        <end position="103"/>
    </location>
</feature>
<dbReference type="Pfam" id="PF00786">
    <property type="entry name" value="PBD"/>
    <property type="match status" value="1"/>
</dbReference>
<dbReference type="InterPro" id="IPR036936">
    <property type="entry name" value="CRIB_dom_sf"/>
</dbReference>
<reference evidence="3 4" key="2">
    <citation type="journal article" date="2009" name="PLoS ONE">
        <title>An integrated genetic and cytogenetic map of the cucumber genome.</title>
        <authorList>
            <person name="Ren Y."/>
            <person name="Zhang Z."/>
            <person name="Liu J."/>
            <person name="Staub J.E."/>
            <person name="Han Y."/>
            <person name="Cheng Z."/>
            <person name="Li X."/>
            <person name="Lu J."/>
            <person name="Miao H."/>
            <person name="Kang H."/>
            <person name="Xie B."/>
            <person name="Gu X."/>
            <person name="Wang X."/>
            <person name="Du Y."/>
            <person name="Jin W."/>
            <person name="Huang S."/>
        </authorList>
    </citation>
    <scope>NUCLEOTIDE SEQUENCE [LARGE SCALE GENOMIC DNA]</scope>
    <source>
        <strain evidence="4">cv. 9930</strain>
    </source>
</reference>
<dbReference type="SMART" id="SM00285">
    <property type="entry name" value="PBD"/>
    <property type="match status" value="1"/>
</dbReference>
<protein>
    <recommendedName>
        <fullName evidence="2">CRIB domain-containing protein</fullName>
    </recommendedName>
</protein>
<sequence>MKIGHPTDVKHVAHIGWDGPSVNSPSWMNEFKAPPSFSSAPLSLHASGDNKEDVSVKWVSEDRPSRRVAKGSSSSAKNLTADVTKTSKHPSSSSTTSSSTESPTCRERSSERQKTRRSSKSKEPSSSDNNNNNHSPTLSLPDVPRQTRRKKTTRTKPHLAPETYKSPHSDPGSTTATGSISLSKDSDLCQTP</sequence>
<feature type="compositionally biased region" description="Basic and acidic residues" evidence="1">
    <location>
        <begin position="48"/>
        <end position="65"/>
    </location>
</feature>
<feature type="region of interest" description="Disordered" evidence="1">
    <location>
        <begin position="1"/>
        <end position="192"/>
    </location>
</feature>
<feature type="compositionally biased region" description="Low complexity" evidence="1">
    <location>
        <begin position="126"/>
        <end position="136"/>
    </location>
</feature>
<dbReference type="Proteomes" id="UP000029981">
    <property type="component" value="Chromosome 6"/>
</dbReference>
<feature type="compositionally biased region" description="Low complexity" evidence="1">
    <location>
        <begin position="33"/>
        <end position="47"/>
    </location>
</feature>
<feature type="compositionally biased region" description="Basic and acidic residues" evidence="1">
    <location>
        <begin position="1"/>
        <end position="11"/>
    </location>
</feature>
<gene>
    <name evidence="3" type="ORF">Csa_6G088140</name>
</gene>
<feature type="compositionally biased region" description="Polar residues" evidence="1">
    <location>
        <begin position="171"/>
        <end position="192"/>
    </location>
</feature>
<evidence type="ECO:0000259" key="2">
    <source>
        <dbReference type="PROSITE" id="PS50108"/>
    </source>
</evidence>
<dbReference type="PROSITE" id="PS50108">
    <property type="entry name" value="CRIB"/>
    <property type="match status" value="1"/>
</dbReference>
<feature type="domain" description="CRIB" evidence="2">
    <location>
        <begin position="3"/>
        <end position="16"/>
    </location>
</feature>
<keyword evidence="4" id="KW-1185">Reference proteome</keyword>
<dbReference type="Gramene" id="KGN46386">
    <property type="protein sequence ID" value="KGN46386"/>
    <property type="gene ID" value="Csa_6G088140"/>
</dbReference>
<dbReference type="AlphaFoldDB" id="A0A0A0KF43"/>
<feature type="compositionally biased region" description="Basic and acidic residues" evidence="1">
    <location>
        <begin position="104"/>
        <end position="113"/>
    </location>
</feature>
<feature type="compositionally biased region" description="Basic residues" evidence="1">
    <location>
        <begin position="146"/>
        <end position="157"/>
    </location>
</feature>
<dbReference type="eggNOG" id="ENOG502S2ZY">
    <property type="taxonomic scope" value="Eukaryota"/>
</dbReference>
<dbReference type="EMBL" id="CM002927">
    <property type="protein sequence ID" value="KGN46386.1"/>
    <property type="molecule type" value="Genomic_DNA"/>
</dbReference>
<dbReference type="Gene3D" id="3.90.810.10">
    <property type="entry name" value="CRIB domain"/>
    <property type="match status" value="1"/>
</dbReference>
<dbReference type="OrthoDB" id="4206278at2759"/>
<evidence type="ECO:0000256" key="1">
    <source>
        <dbReference type="SAM" id="MobiDB-lite"/>
    </source>
</evidence>
<evidence type="ECO:0000313" key="3">
    <source>
        <dbReference type="EMBL" id="KGN46386.1"/>
    </source>
</evidence>
<organism evidence="3 4">
    <name type="scientific">Cucumis sativus</name>
    <name type="common">Cucumber</name>
    <dbReference type="NCBI Taxonomy" id="3659"/>
    <lineage>
        <taxon>Eukaryota</taxon>
        <taxon>Viridiplantae</taxon>
        <taxon>Streptophyta</taxon>
        <taxon>Embryophyta</taxon>
        <taxon>Tracheophyta</taxon>
        <taxon>Spermatophyta</taxon>
        <taxon>Magnoliopsida</taxon>
        <taxon>eudicotyledons</taxon>
        <taxon>Gunneridae</taxon>
        <taxon>Pentapetalae</taxon>
        <taxon>rosids</taxon>
        <taxon>fabids</taxon>
        <taxon>Cucurbitales</taxon>
        <taxon>Cucurbitaceae</taxon>
        <taxon>Benincaseae</taxon>
        <taxon>Cucumis</taxon>
    </lineage>
</organism>
<name>A0A0A0KF43_CUCSA</name>